<dbReference type="InterPro" id="IPR012337">
    <property type="entry name" value="RNaseH-like_sf"/>
</dbReference>
<sequence length="401" mass="44546">MNTFCQTTMSALDVLSYLLRATPERTALAPKDQRGIYGLVDHHGSLRYIGSTSAAAETFYKRIHQRHRTGSEDSSHYFSRMYNTGRMWRKRNDPATAADGDIAKTLRNAFIAEYCRAVWMPLPDNSDIAGLEREVIALAPAEAVAWNRRAMDVYDEPEDLVDAVIAKLGYGVDVLAALDRQRQRQRQSKGAVRPVLIALKPPVGARNVPPFPKGPFRFVALDVETANNDRGSICQIGVACVRPDNSIETWVTYVDPEVDRWHFTYLHGISAKTVRGAPRFREVLPVLVEALRDYVIYQHSSFDRGAVAKACQAENLPTPEWIWKDSVQVARQAWPELKGKGNGGHGLASLKGYLGLSFEHHDAGEDARAAAEVILHAEAGQAVVAFGAFADEGEDYRLIEE</sequence>
<dbReference type="Pfam" id="PF00929">
    <property type="entry name" value="RNase_T"/>
    <property type="match status" value="1"/>
</dbReference>
<proteinExistence type="predicted"/>
<accession>A0A1I4JYQ0</accession>
<dbReference type="EMBL" id="FOTF01000050">
    <property type="protein sequence ID" value="SFL71451.1"/>
    <property type="molecule type" value="Genomic_DNA"/>
</dbReference>
<keyword evidence="2" id="KW-0540">Nuclease</keyword>
<protein>
    <submittedName>
        <fullName evidence="2">Exonuclease</fullName>
    </submittedName>
</protein>
<dbReference type="Gene3D" id="3.30.420.10">
    <property type="entry name" value="Ribonuclease H-like superfamily/Ribonuclease H"/>
    <property type="match status" value="1"/>
</dbReference>
<dbReference type="PANTHER" id="PTHR30231:SF42">
    <property type="entry name" value="EXONUCLEASE"/>
    <property type="match status" value="1"/>
</dbReference>
<dbReference type="GO" id="GO:0005829">
    <property type="term" value="C:cytosol"/>
    <property type="evidence" value="ECO:0007669"/>
    <property type="project" value="TreeGrafter"/>
</dbReference>
<gene>
    <name evidence="2" type="ORF">SAMN04488004_1506</name>
</gene>
<organism evidence="2 3">
    <name type="scientific">Loktanella salsilacus</name>
    <dbReference type="NCBI Taxonomy" id="195913"/>
    <lineage>
        <taxon>Bacteria</taxon>
        <taxon>Pseudomonadati</taxon>
        <taxon>Pseudomonadota</taxon>
        <taxon>Alphaproteobacteria</taxon>
        <taxon>Rhodobacterales</taxon>
        <taxon>Roseobacteraceae</taxon>
        <taxon>Loktanella</taxon>
    </lineage>
</organism>
<feature type="domain" description="Exonuclease" evidence="1">
    <location>
        <begin position="217"/>
        <end position="383"/>
    </location>
</feature>
<dbReference type="Proteomes" id="UP000199550">
    <property type="component" value="Unassembled WGS sequence"/>
</dbReference>
<dbReference type="PANTHER" id="PTHR30231">
    <property type="entry name" value="DNA POLYMERASE III SUBUNIT EPSILON"/>
    <property type="match status" value="1"/>
</dbReference>
<keyword evidence="3" id="KW-1185">Reference proteome</keyword>
<dbReference type="GO" id="GO:0008408">
    <property type="term" value="F:3'-5' exonuclease activity"/>
    <property type="evidence" value="ECO:0007669"/>
    <property type="project" value="TreeGrafter"/>
</dbReference>
<dbReference type="RefSeq" id="WP_245754342.1">
    <property type="nucleotide sequence ID" value="NZ_FOTF01000050.1"/>
</dbReference>
<evidence type="ECO:0000259" key="1">
    <source>
        <dbReference type="SMART" id="SM00479"/>
    </source>
</evidence>
<dbReference type="GO" id="GO:0003676">
    <property type="term" value="F:nucleic acid binding"/>
    <property type="evidence" value="ECO:0007669"/>
    <property type="project" value="InterPro"/>
</dbReference>
<dbReference type="SMART" id="SM00479">
    <property type="entry name" value="EXOIII"/>
    <property type="match status" value="1"/>
</dbReference>
<evidence type="ECO:0000313" key="3">
    <source>
        <dbReference type="Proteomes" id="UP000199550"/>
    </source>
</evidence>
<dbReference type="STRING" id="195913.SAMN04488004_1506"/>
<dbReference type="SUPFAM" id="SSF53098">
    <property type="entry name" value="Ribonuclease H-like"/>
    <property type="match status" value="1"/>
</dbReference>
<dbReference type="GO" id="GO:0006259">
    <property type="term" value="P:DNA metabolic process"/>
    <property type="evidence" value="ECO:0007669"/>
    <property type="project" value="UniProtKB-ARBA"/>
</dbReference>
<dbReference type="CDD" id="cd06130">
    <property type="entry name" value="DNA_pol_III_epsilon_like"/>
    <property type="match status" value="1"/>
</dbReference>
<dbReference type="InterPro" id="IPR036397">
    <property type="entry name" value="RNaseH_sf"/>
</dbReference>
<name>A0A1I4JYQ0_9RHOB</name>
<dbReference type="InterPro" id="IPR013520">
    <property type="entry name" value="Ribonucl_H"/>
</dbReference>
<dbReference type="AlphaFoldDB" id="A0A1I4JYQ0"/>
<keyword evidence="2" id="KW-0269">Exonuclease</keyword>
<evidence type="ECO:0000313" key="2">
    <source>
        <dbReference type="EMBL" id="SFL71451.1"/>
    </source>
</evidence>
<reference evidence="2 3" key="1">
    <citation type="submission" date="2016-10" db="EMBL/GenBank/DDBJ databases">
        <authorList>
            <person name="de Groot N.N."/>
        </authorList>
    </citation>
    <scope>NUCLEOTIDE SEQUENCE [LARGE SCALE GENOMIC DNA]</scope>
    <source>
        <strain evidence="2 3">DSM 16199</strain>
    </source>
</reference>
<keyword evidence="2" id="KW-0378">Hydrolase</keyword>